<evidence type="ECO:0000259" key="7">
    <source>
        <dbReference type="Pfam" id="PF01103"/>
    </source>
</evidence>
<comment type="similarity">
    <text evidence="2">Belongs to the SAM50/omp85 family.</text>
</comment>
<dbReference type="Gene3D" id="2.40.160.50">
    <property type="entry name" value="membrane protein fhac: a member of the omp85/tpsb transporter family"/>
    <property type="match status" value="1"/>
</dbReference>
<dbReference type="GO" id="GO:0033108">
    <property type="term" value="P:mitochondrial respiratory chain complex assembly"/>
    <property type="evidence" value="ECO:0007669"/>
    <property type="project" value="TreeGrafter"/>
</dbReference>
<evidence type="ECO:0000313" key="8">
    <source>
        <dbReference type="EMBL" id="CAD7408611.1"/>
    </source>
</evidence>
<dbReference type="PANTHER" id="PTHR12815:SF18">
    <property type="entry name" value="SORTING AND ASSEMBLY MACHINERY COMPONENT 50 HOMOLOG"/>
    <property type="match status" value="1"/>
</dbReference>
<comment type="subcellular location">
    <subcellularLocation>
        <location evidence="1">Mitochondrion outer membrane</location>
        <topology evidence="1">Multi-pass membrane protein</topology>
    </subcellularLocation>
</comment>
<dbReference type="GO" id="GO:0005741">
    <property type="term" value="C:mitochondrial outer membrane"/>
    <property type="evidence" value="ECO:0007669"/>
    <property type="project" value="UniProtKB-SubCell"/>
</dbReference>
<accession>A0A7R9D5Q7</accession>
<dbReference type="EMBL" id="OD003788">
    <property type="protein sequence ID" value="CAD7408611.1"/>
    <property type="molecule type" value="Genomic_DNA"/>
</dbReference>
<reference evidence="8" key="1">
    <citation type="submission" date="2020-11" db="EMBL/GenBank/DDBJ databases">
        <authorList>
            <person name="Tran Van P."/>
        </authorList>
    </citation>
    <scope>NUCLEOTIDE SEQUENCE</scope>
</reference>
<dbReference type="Pfam" id="PF01103">
    <property type="entry name" value="Omp85"/>
    <property type="match status" value="1"/>
</dbReference>
<evidence type="ECO:0000256" key="3">
    <source>
        <dbReference type="ARBA" id="ARBA00022452"/>
    </source>
</evidence>
<evidence type="ECO:0000256" key="6">
    <source>
        <dbReference type="SAM" id="Coils"/>
    </source>
</evidence>
<name>A0A7R9D5Q7_TIMPO</name>
<organism evidence="8">
    <name type="scientific">Timema poppense</name>
    <name type="common">Walking stick</name>
    <dbReference type="NCBI Taxonomy" id="170557"/>
    <lineage>
        <taxon>Eukaryota</taxon>
        <taxon>Metazoa</taxon>
        <taxon>Ecdysozoa</taxon>
        <taxon>Arthropoda</taxon>
        <taxon>Hexapoda</taxon>
        <taxon>Insecta</taxon>
        <taxon>Pterygota</taxon>
        <taxon>Neoptera</taxon>
        <taxon>Polyneoptera</taxon>
        <taxon>Phasmatodea</taxon>
        <taxon>Timematodea</taxon>
        <taxon>Timematoidea</taxon>
        <taxon>Timematidae</taxon>
        <taxon>Timema</taxon>
    </lineage>
</organism>
<keyword evidence="4" id="KW-0812">Transmembrane</keyword>
<proteinExistence type="inferred from homology"/>
<protein>
    <recommendedName>
        <fullName evidence="7">Bacterial surface antigen (D15) domain-containing protein</fullName>
    </recommendedName>
</protein>
<keyword evidence="3" id="KW-1134">Transmembrane beta strand</keyword>
<evidence type="ECO:0000256" key="1">
    <source>
        <dbReference type="ARBA" id="ARBA00004374"/>
    </source>
</evidence>
<evidence type="ECO:0000256" key="5">
    <source>
        <dbReference type="ARBA" id="ARBA00023136"/>
    </source>
</evidence>
<dbReference type="InterPro" id="IPR039910">
    <property type="entry name" value="D15-like"/>
</dbReference>
<evidence type="ECO:0000256" key="2">
    <source>
        <dbReference type="ARBA" id="ARBA00010913"/>
    </source>
</evidence>
<dbReference type="AlphaFoldDB" id="A0A7R9D5Q7"/>
<feature type="domain" description="Bacterial surface antigen (D15)" evidence="7">
    <location>
        <begin position="181"/>
        <end position="496"/>
    </location>
</feature>
<dbReference type="GO" id="GO:0045040">
    <property type="term" value="P:protein insertion into mitochondrial outer membrane"/>
    <property type="evidence" value="ECO:0007669"/>
    <property type="project" value="TreeGrafter"/>
</dbReference>
<gene>
    <name evidence="8" type="ORF">TPSB3V08_LOCUS6439</name>
</gene>
<sequence length="498" mass="55529">MDIVRLLPTSSCLKTRFVYMLKEMGVSLSKRIKSSSKYDQKYDCEEGITWKEVDISEFDVRVDRVHINGLQRTKNDLATDCVKTLFKAKTFEEVIERANKARKNLEKLVIERANKARKNFEKLGCFRNINVDIDINNDTAATKNGLSVTFQLDEMKSIIGGVKTLIGDNEGSLAVGFKVPNVCGRAEKITFDFTHGNKNTTCLNLSFIKPFQYRMSPVLTASIFQQVGVWPQSGYMNKEKGILFDVTFPSFSKVRHSLQYEGVIREPSALERDAAFEVREQSGLHFKSALRHVLSADWRDACIFPTRGLFFRTTTEVAGTRLLGGNVSFLKNDTFVQLNIPVLEDVVVQCSATGGFVKPLNRNVGILDLYYLGGPQTVRGFEIRGVGPHVGGNAIGANVFWASAIHIFTGLPFFTGKGGFGDHFRFHAFYNMGNAKNIGVSRRASENCMQISSAYGAGVAIRLGQMARVEFNYCIPVSIRKGDVSCPGWQFGIGLEYL</sequence>
<evidence type="ECO:0000256" key="4">
    <source>
        <dbReference type="ARBA" id="ARBA00022692"/>
    </source>
</evidence>
<dbReference type="PANTHER" id="PTHR12815">
    <property type="entry name" value="SORTING AND ASSEMBLY MACHINERY SAMM50 PROTEIN FAMILY MEMBER"/>
    <property type="match status" value="1"/>
</dbReference>
<dbReference type="InterPro" id="IPR000184">
    <property type="entry name" value="Bac_surfAg_D15"/>
</dbReference>
<keyword evidence="6" id="KW-0175">Coiled coil</keyword>
<keyword evidence="5" id="KW-0472">Membrane</keyword>
<feature type="coiled-coil region" evidence="6">
    <location>
        <begin position="88"/>
        <end position="118"/>
    </location>
</feature>